<feature type="compositionally biased region" description="Low complexity" evidence="3">
    <location>
        <begin position="964"/>
        <end position="990"/>
    </location>
</feature>
<dbReference type="GO" id="GO:0005697">
    <property type="term" value="C:telomerase holoenzyme complex"/>
    <property type="evidence" value="ECO:0007669"/>
    <property type="project" value="TreeGrafter"/>
</dbReference>
<feature type="region of interest" description="Disordered" evidence="3">
    <location>
        <begin position="569"/>
        <end position="648"/>
    </location>
</feature>
<dbReference type="GO" id="GO:0042162">
    <property type="term" value="F:telomeric DNA binding"/>
    <property type="evidence" value="ECO:0007669"/>
    <property type="project" value="TreeGrafter"/>
</dbReference>
<dbReference type="InterPro" id="IPR011990">
    <property type="entry name" value="TPR-like_helical_dom_sf"/>
</dbReference>
<dbReference type="SUPFAM" id="SSF48452">
    <property type="entry name" value="TPR-like"/>
    <property type="match status" value="1"/>
</dbReference>
<feature type="compositionally biased region" description="Polar residues" evidence="3">
    <location>
        <begin position="636"/>
        <end position="648"/>
    </location>
</feature>
<dbReference type="GO" id="GO:0000184">
    <property type="term" value="P:nuclear-transcribed mRNA catabolic process, nonsense-mediated decay"/>
    <property type="evidence" value="ECO:0007669"/>
    <property type="project" value="UniProtKB-KW"/>
</dbReference>
<evidence type="ECO:0000313" key="6">
    <source>
        <dbReference type="Ensembl" id="ENSCRFP00000011680.1"/>
    </source>
</evidence>
<proteinExistence type="predicted"/>
<name>A0A8C3QVB9_9PASS</name>
<feature type="region of interest" description="Disordered" evidence="3">
    <location>
        <begin position="728"/>
        <end position="772"/>
    </location>
</feature>
<evidence type="ECO:0000259" key="4">
    <source>
        <dbReference type="Pfam" id="PF10373"/>
    </source>
</evidence>
<feature type="domain" description="Telomerase activating protein Est1-like N-terminal" evidence="5">
    <location>
        <begin position="55"/>
        <end position="168"/>
    </location>
</feature>
<feature type="compositionally biased region" description="Polar residues" evidence="3">
    <location>
        <begin position="754"/>
        <end position="772"/>
    </location>
</feature>
<keyword evidence="7" id="KW-1185">Reference proteome</keyword>
<feature type="compositionally biased region" description="Basic and acidic residues" evidence="3">
    <location>
        <begin position="1001"/>
        <end position="1013"/>
    </location>
</feature>
<sequence>MSLLCAQYLRQAEVLKADMTDSKLGPAEVWTSRQALQDLYQKMLVTDLEYALDKKVEQDLWNHAFKNQITTLQGQAKNRANPNRSEVQANLSLFLEAASGFYTQLLQELCTVFNVDLPCRVKSSQLGIISNKQTHTSAIVKPQSSSCSYICQHCLVHLGDIARYRNQTSQAESYYRHAAQLVPSNGQPYNQLAILASSKGDHLTTIFYYCRSIAVKFPFPAASTNLQKALSKALESRDEVKTRWSVSDFIKAFIKFHGHVYLSKSLEKLSPLREKLEEQFKRLLFQKAFNSQQLVHITVINLFQLHHLRDFSNETEQHSYSQDEQLCWTQLLALFMSFLGVLCKCPLQNDYQEDSGAAYPLPAVKVSMDWLKLRPSVFQEAVVDERRYIWPWLISLLNSFQPHEEDLSSNNATPLPEEFELQGFLALRPSFRNLDFSKGHQAITGDKEGQQRRIRQQRLIFTGKWIADNQPRLIQCENEVGKLLFVTEIPELLLEDPSEAKESLALQETSTAEPLCADGSPGLKSVLSSGRSLSNSCDAGEKPMVTFKENIKPREMNREQGRIYPPKDIARERRDFSKGIVANKNDGKKDNNKRKNETKKCGLDKMQEAGKQNVAVQVKSQTEMRKTPVSEARKTPVTQTPSQASSSQFIPIHHPGAFPPLPSRPGFPPPAYVVPPPVAFSMSTGYTFPGGVSVPGTFLQPTAHSPAGNQVQAQATAQSASQLQVQALAQQQQQQQSPTKAVQGLGKSPPHHSGFQQYPQTDSSKQLWNPPQVQGSLGKIMSVKQPYYLQAQDPLKLFEQSLQPPVMQQQPLEKKMKPFPMEPYNQNPSEVKVPEYYWDSSYGMTDNRVMTQQSNMDRRGKRQGVFHSEQDAVSRMSFEKSLLEKPSELMCQSSSFLSLSGFSLNQERYPNNSMFNEVYGKNMNTSTKTEVTPSVAHQETSLYSLFEGTPWSPSLPASSDHSTPASQSPHSSNPSSLPSSPPTHNHNSVPFSNFGPIGTPDNRDRRLTDRWKTDKPGKCWVPGQHGAVRHHHPMMFGLHCFCHVTLNFSFCHFSNGRVWSGLSPNNVILFGEQLAPVQCSKWYLGSPRPCCHGGLLSCAYGEPEVHLVQFHDAPRPLGPGAAVDAAEAEAAARTRRHESAALRQRRQPLQRRLHKPWHVGSVGLAHTVLCRWQPSLLFLAVRRA</sequence>
<protein>
    <recommendedName>
        <fullName evidence="2">Nonsense-mediated mRNA decay factor</fullName>
    </recommendedName>
</protein>
<dbReference type="InterPro" id="IPR045153">
    <property type="entry name" value="Est1/Ebs1-like"/>
</dbReference>
<organism evidence="6 7">
    <name type="scientific">Cyanoderma ruficeps</name>
    <name type="common">rufous-capped babbler</name>
    <dbReference type="NCBI Taxonomy" id="181631"/>
    <lineage>
        <taxon>Eukaryota</taxon>
        <taxon>Metazoa</taxon>
        <taxon>Chordata</taxon>
        <taxon>Craniata</taxon>
        <taxon>Vertebrata</taxon>
        <taxon>Euteleostomi</taxon>
        <taxon>Archelosauria</taxon>
        <taxon>Archosauria</taxon>
        <taxon>Dinosauria</taxon>
        <taxon>Saurischia</taxon>
        <taxon>Theropoda</taxon>
        <taxon>Coelurosauria</taxon>
        <taxon>Aves</taxon>
        <taxon>Neognathae</taxon>
        <taxon>Neoaves</taxon>
        <taxon>Telluraves</taxon>
        <taxon>Australaves</taxon>
        <taxon>Passeriformes</taxon>
        <taxon>Sylvioidea</taxon>
        <taxon>Timaliidae</taxon>
        <taxon>Cyanoderma</taxon>
    </lineage>
</organism>
<keyword evidence="2" id="KW-0539">Nucleus</keyword>
<dbReference type="Pfam" id="PF10374">
    <property type="entry name" value="EST1"/>
    <property type="match status" value="1"/>
</dbReference>
<evidence type="ECO:0000259" key="5">
    <source>
        <dbReference type="Pfam" id="PF10374"/>
    </source>
</evidence>
<evidence type="ECO:0000313" key="7">
    <source>
        <dbReference type="Proteomes" id="UP000694396"/>
    </source>
</evidence>
<feature type="region of interest" description="Disordered" evidence="3">
    <location>
        <begin position="954"/>
        <end position="1013"/>
    </location>
</feature>
<feature type="compositionally biased region" description="Polar residues" evidence="3">
    <location>
        <begin position="954"/>
        <end position="963"/>
    </location>
</feature>
<evidence type="ECO:0000256" key="1">
    <source>
        <dbReference type="ARBA" id="ARBA00023161"/>
    </source>
</evidence>
<dbReference type="PANTHER" id="PTHR15696:SF5">
    <property type="entry name" value="NONSENSE-MEDIATED MRNA DECAY FACTOR SMG7"/>
    <property type="match status" value="1"/>
</dbReference>
<dbReference type="PANTHER" id="PTHR15696">
    <property type="entry name" value="SMG-7 SUPPRESSOR WITH MORPHOLOGICAL EFFECT ON GENITALIA PROTEIN 7"/>
    <property type="match status" value="1"/>
</dbReference>
<feature type="compositionally biased region" description="Basic and acidic residues" evidence="3">
    <location>
        <begin position="622"/>
        <end position="634"/>
    </location>
</feature>
<dbReference type="Gene3D" id="1.25.40.10">
    <property type="entry name" value="Tetratricopeptide repeat domain"/>
    <property type="match status" value="1"/>
</dbReference>
<keyword evidence="1 2" id="KW-0866">Nonsense-mediated mRNA decay</keyword>
<dbReference type="Ensembl" id="ENSCRFT00000012085.1">
    <property type="protein sequence ID" value="ENSCRFP00000011680.1"/>
    <property type="gene ID" value="ENSCRFG00000009066.1"/>
</dbReference>
<comment type="subcellular location">
    <subcellularLocation>
        <location evidence="2">Nucleus</location>
    </subcellularLocation>
</comment>
<dbReference type="AlphaFoldDB" id="A0A8C3QVB9"/>
<dbReference type="Pfam" id="PF10373">
    <property type="entry name" value="EST1_DNA_bind"/>
    <property type="match status" value="1"/>
</dbReference>
<comment type="function">
    <text evidence="2">Plays a role in nonsense-mediated mRNA decay.</text>
</comment>
<reference evidence="6" key="1">
    <citation type="submission" date="2025-08" db="UniProtKB">
        <authorList>
            <consortium name="Ensembl"/>
        </authorList>
    </citation>
    <scope>IDENTIFICATION</scope>
</reference>
<reference evidence="6" key="2">
    <citation type="submission" date="2025-09" db="UniProtKB">
        <authorList>
            <consortium name="Ensembl"/>
        </authorList>
    </citation>
    <scope>IDENTIFICATION</scope>
</reference>
<dbReference type="Proteomes" id="UP000694396">
    <property type="component" value="Unplaced"/>
</dbReference>
<dbReference type="InterPro" id="IPR018834">
    <property type="entry name" value="DNA/RNA-bd_Est1-type"/>
</dbReference>
<accession>A0A8C3QVB9</accession>
<evidence type="ECO:0000256" key="2">
    <source>
        <dbReference type="RuleBase" id="RU369098"/>
    </source>
</evidence>
<feature type="compositionally biased region" description="Basic and acidic residues" evidence="3">
    <location>
        <begin position="585"/>
        <end position="608"/>
    </location>
</feature>
<evidence type="ECO:0000256" key="3">
    <source>
        <dbReference type="SAM" id="MobiDB-lite"/>
    </source>
</evidence>
<dbReference type="GO" id="GO:0070034">
    <property type="term" value="F:telomerase RNA binding"/>
    <property type="evidence" value="ECO:0007669"/>
    <property type="project" value="TreeGrafter"/>
</dbReference>
<dbReference type="InterPro" id="IPR019458">
    <property type="entry name" value="Est1-like_N"/>
</dbReference>
<feature type="domain" description="DNA/RNA-binding" evidence="4">
    <location>
        <begin position="171"/>
        <end position="430"/>
    </location>
</feature>